<dbReference type="EMBL" id="JAQNDK010000001">
    <property type="protein sequence ID" value="MDC0676490.1"/>
    <property type="molecule type" value="Genomic_DNA"/>
</dbReference>
<accession>A0ABT5BQQ8</accession>
<keyword evidence="1" id="KW-1133">Transmembrane helix</keyword>
<dbReference type="SUPFAM" id="SSF52218">
    <property type="entry name" value="Flavoproteins"/>
    <property type="match status" value="1"/>
</dbReference>
<feature type="transmembrane region" description="Helical" evidence="1">
    <location>
        <begin position="56"/>
        <end position="76"/>
    </location>
</feature>
<evidence type="ECO:0008006" key="4">
    <source>
        <dbReference type="Google" id="ProtNLM"/>
    </source>
</evidence>
<gene>
    <name evidence="2" type="ORF">POL72_01970</name>
</gene>
<sequence length="374" mass="42184">MQGYTVGAPPELLRVFRVLSLITAIANAGGNVLLLLFHRPIFALLGVPPPIDVPSFAFVSGFSFTIGVLAFLIFRATQVSTDLLVTGIVAKSIYSLFTFYFYTIGELHWLYRFFGIWDGVFALIFFFFLIYLVSPDLNVLNAGAILPGAERARGRSALLLYYSLTGNGQVAMQHVKEGLLRKGYAVDEKVVEAEEPLFRFPLSWRRFWRITFRAVFRRPAAIKPLGIPADHAYDLIVVECQTWFIGMAAPMEAVFEEPANRAIFRGRDVATVHVCRGLWRRTQAMTIRWLNRCDAHVVGARAYSNPGWEPARLFSLFIFLGTARECYPRWLCGWFLQRQRLSEDKLARLVRFGEALGERPCPGEPATLTGEVSG</sequence>
<feature type="transmembrane region" description="Helical" evidence="1">
    <location>
        <begin position="109"/>
        <end position="133"/>
    </location>
</feature>
<dbReference type="Proteomes" id="UP001217485">
    <property type="component" value="Unassembled WGS sequence"/>
</dbReference>
<keyword evidence="1" id="KW-0472">Membrane</keyword>
<evidence type="ECO:0000313" key="2">
    <source>
        <dbReference type="EMBL" id="MDC0676490.1"/>
    </source>
</evidence>
<evidence type="ECO:0000256" key="1">
    <source>
        <dbReference type="SAM" id="Phobius"/>
    </source>
</evidence>
<dbReference type="Gene3D" id="3.40.50.360">
    <property type="match status" value="1"/>
</dbReference>
<evidence type="ECO:0000313" key="3">
    <source>
        <dbReference type="Proteomes" id="UP001217485"/>
    </source>
</evidence>
<comment type="caution">
    <text evidence="2">The sequence shown here is derived from an EMBL/GenBank/DDBJ whole genome shotgun (WGS) entry which is preliminary data.</text>
</comment>
<name>A0ABT5BQQ8_9BACT</name>
<organism evidence="2 3">
    <name type="scientific">Sorangium atrum</name>
    <dbReference type="NCBI Taxonomy" id="2995308"/>
    <lineage>
        <taxon>Bacteria</taxon>
        <taxon>Pseudomonadati</taxon>
        <taxon>Myxococcota</taxon>
        <taxon>Polyangia</taxon>
        <taxon>Polyangiales</taxon>
        <taxon>Polyangiaceae</taxon>
        <taxon>Sorangium</taxon>
    </lineage>
</organism>
<keyword evidence="1" id="KW-0812">Transmembrane</keyword>
<dbReference type="InterPro" id="IPR029039">
    <property type="entry name" value="Flavoprotein-like_sf"/>
</dbReference>
<proteinExistence type="predicted"/>
<keyword evidence="3" id="KW-1185">Reference proteome</keyword>
<feature type="transmembrane region" description="Helical" evidence="1">
    <location>
        <begin position="12"/>
        <end position="36"/>
    </location>
</feature>
<dbReference type="RefSeq" id="WP_272093276.1">
    <property type="nucleotide sequence ID" value="NZ_JAQNDK010000001.1"/>
</dbReference>
<reference evidence="2 3" key="1">
    <citation type="submission" date="2023-01" db="EMBL/GenBank/DDBJ databases">
        <title>Minimal conservation of predation-associated metabolite biosynthetic gene clusters underscores biosynthetic potential of Myxococcota including descriptions for ten novel species: Archangium lansinium sp. nov., Myxococcus landrumus sp. nov., Nannocystis bai.</title>
        <authorList>
            <person name="Ahearne A."/>
            <person name="Stevens C."/>
            <person name="Dowd S."/>
        </authorList>
    </citation>
    <scope>NUCLEOTIDE SEQUENCE [LARGE SCALE GENOMIC DNA]</scope>
    <source>
        <strain evidence="2 3">WIWO2</strain>
    </source>
</reference>
<protein>
    <recommendedName>
        <fullName evidence="4">Flavodoxin-like domain-containing protein</fullName>
    </recommendedName>
</protein>
<feature type="transmembrane region" description="Helical" evidence="1">
    <location>
        <begin position="83"/>
        <end position="103"/>
    </location>
</feature>